<dbReference type="AlphaFoldDB" id="A0A1I0MV60"/>
<dbReference type="GeneID" id="99985447"/>
<dbReference type="GO" id="GO:0003677">
    <property type="term" value="F:DNA binding"/>
    <property type="evidence" value="ECO:0007669"/>
    <property type="project" value="InterPro"/>
</dbReference>
<dbReference type="SUPFAM" id="SSF52172">
    <property type="entry name" value="CheY-like"/>
    <property type="match status" value="1"/>
</dbReference>
<dbReference type="Pfam" id="PF00072">
    <property type="entry name" value="Response_reg"/>
    <property type="match status" value="1"/>
</dbReference>
<protein>
    <submittedName>
        <fullName evidence="4">Two component transcriptional regulator, LytTR family</fullName>
    </submittedName>
</protein>
<evidence type="ECO:0000256" key="1">
    <source>
        <dbReference type="PROSITE-ProRule" id="PRU00169"/>
    </source>
</evidence>
<dbReference type="InterPro" id="IPR011006">
    <property type="entry name" value="CheY-like_superfamily"/>
</dbReference>
<proteinExistence type="predicted"/>
<dbReference type="Proteomes" id="UP000199437">
    <property type="component" value="Unassembled WGS sequence"/>
</dbReference>
<feature type="modified residue" description="4-aspartylphosphate" evidence="1">
    <location>
        <position position="54"/>
    </location>
</feature>
<dbReference type="RefSeq" id="WP_090256995.1">
    <property type="nucleotide sequence ID" value="NZ_FOIR01000001.1"/>
</dbReference>
<dbReference type="Pfam" id="PF04397">
    <property type="entry name" value="LytTR"/>
    <property type="match status" value="1"/>
</dbReference>
<organism evidence="4 5">
    <name type="scientific">Roseivirga pacifica</name>
    <dbReference type="NCBI Taxonomy" id="1267423"/>
    <lineage>
        <taxon>Bacteria</taxon>
        <taxon>Pseudomonadati</taxon>
        <taxon>Bacteroidota</taxon>
        <taxon>Cytophagia</taxon>
        <taxon>Cytophagales</taxon>
        <taxon>Roseivirgaceae</taxon>
        <taxon>Roseivirga</taxon>
    </lineage>
</organism>
<reference evidence="5" key="1">
    <citation type="submission" date="2016-10" db="EMBL/GenBank/DDBJ databases">
        <authorList>
            <person name="Varghese N."/>
            <person name="Submissions S."/>
        </authorList>
    </citation>
    <scope>NUCLEOTIDE SEQUENCE [LARGE SCALE GENOMIC DNA]</scope>
    <source>
        <strain evidence="5">CGMCC 1.12402</strain>
    </source>
</reference>
<dbReference type="InterPro" id="IPR046947">
    <property type="entry name" value="LytR-like"/>
</dbReference>
<feature type="domain" description="HTH LytTR-type" evidence="3">
    <location>
        <begin position="125"/>
        <end position="188"/>
    </location>
</feature>
<dbReference type="Gene3D" id="2.40.50.1020">
    <property type="entry name" value="LytTr DNA-binding domain"/>
    <property type="match status" value="1"/>
</dbReference>
<dbReference type="PROSITE" id="PS50930">
    <property type="entry name" value="HTH_LYTTR"/>
    <property type="match status" value="1"/>
</dbReference>
<dbReference type="EMBL" id="FOIR01000001">
    <property type="protein sequence ID" value="SEV92274.1"/>
    <property type="molecule type" value="Genomic_DNA"/>
</dbReference>
<dbReference type="PANTHER" id="PTHR37299:SF1">
    <property type="entry name" value="STAGE 0 SPORULATION PROTEIN A HOMOLOG"/>
    <property type="match status" value="1"/>
</dbReference>
<evidence type="ECO:0000313" key="4">
    <source>
        <dbReference type="EMBL" id="SEV92274.1"/>
    </source>
</evidence>
<dbReference type="InterPro" id="IPR001789">
    <property type="entry name" value="Sig_transdc_resp-reg_receiver"/>
</dbReference>
<name>A0A1I0MV60_9BACT</name>
<gene>
    <name evidence="4" type="ORF">SAMN05216290_0705</name>
</gene>
<evidence type="ECO:0000259" key="2">
    <source>
        <dbReference type="PROSITE" id="PS50110"/>
    </source>
</evidence>
<keyword evidence="1" id="KW-0597">Phosphoprotein</keyword>
<keyword evidence="5" id="KW-1185">Reference proteome</keyword>
<evidence type="ECO:0000313" key="5">
    <source>
        <dbReference type="Proteomes" id="UP000199437"/>
    </source>
</evidence>
<dbReference type="InterPro" id="IPR007492">
    <property type="entry name" value="LytTR_DNA-bd_dom"/>
</dbReference>
<dbReference type="PROSITE" id="PS50110">
    <property type="entry name" value="RESPONSE_REGULATORY"/>
    <property type="match status" value="1"/>
</dbReference>
<accession>A0A1I0MV60</accession>
<dbReference type="STRING" id="1267423.SAMN05216290_0705"/>
<dbReference type="SMART" id="SM00448">
    <property type="entry name" value="REC"/>
    <property type="match status" value="1"/>
</dbReference>
<dbReference type="SMART" id="SM00850">
    <property type="entry name" value="LytTR"/>
    <property type="match status" value="1"/>
</dbReference>
<sequence>MIKAIAIDDEPIALKIIEDHASKIPFLQIDASFTNAFHAIEYLKKHTVDLLLLDINMPDISGLDFLKTLTQKPLVIFTTAYSEYALESYEHDAVDYLLKPFEFGRFLKAINKASERLNESPQTYIFLKSGYEYVRLELQDILFVKAEGNYMKFVCKDQTVLSRLTLQETEEILKHSELIKVHRSYLANFQLADKIEKHQIHFGEHLVPITAEGFDKIQQAL</sequence>
<dbReference type="Gene3D" id="3.40.50.2300">
    <property type="match status" value="1"/>
</dbReference>
<feature type="domain" description="Response regulatory" evidence="2">
    <location>
        <begin position="3"/>
        <end position="114"/>
    </location>
</feature>
<dbReference type="GO" id="GO:0000156">
    <property type="term" value="F:phosphorelay response regulator activity"/>
    <property type="evidence" value="ECO:0007669"/>
    <property type="project" value="InterPro"/>
</dbReference>
<dbReference type="PANTHER" id="PTHR37299">
    <property type="entry name" value="TRANSCRIPTIONAL REGULATOR-RELATED"/>
    <property type="match status" value="1"/>
</dbReference>
<evidence type="ECO:0000259" key="3">
    <source>
        <dbReference type="PROSITE" id="PS50930"/>
    </source>
</evidence>
<dbReference type="OrthoDB" id="1646880at2"/>